<sequence length="341" mass="36796">MNEEWRTIKKLMNDSKNIVEEMVEGYVKAHPKHIKQVPENGRALVTAKETREEKVGILVGGGSGHEPGFMGYVGAGMADGVAVGNIFASPSPDPILEVTKNIDKGAGVVYLYGNYAGDVMNFGMAAEMADLEEDIEVGMALATDDVASAPKAEKEKRRGIAGEFFIFKAAGAAADFGYDLNDVVRVANKANENTRSMGVGLTPCSLPQTGEPSFELGEDEMEIGLGHHGEPGLEKGPLESADSVTDRLVNDILADIEINKGDKVAVLVNGLGSTPRMELYVMFRRVEQILSEMGIEIYRSYVGDYITSLEMGGASVTLMKLDDELEQAIDHPVDCPMFVQK</sequence>
<dbReference type="GO" id="GO:0019563">
    <property type="term" value="P:glycerol catabolic process"/>
    <property type="evidence" value="ECO:0007669"/>
    <property type="project" value="TreeGrafter"/>
</dbReference>
<dbReference type="PROSITE" id="PS51481">
    <property type="entry name" value="DHAK"/>
    <property type="match status" value="1"/>
</dbReference>
<dbReference type="InterPro" id="IPR050861">
    <property type="entry name" value="Dihydroxyacetone_Kinase"/>
</dbReference>
<protein>
    <submittedName>
        <fullName evidence="6">Dihydroxyacetone kinase DhaK subunit</fullName>
    </submittedName>
</protein>
<gene>
    <name evidence="6" type="ORF">SAMN05216235_0095</name>
</gene>
<dbReference type="AlphaFoldDB" id="A0AA94HBI6"/>
<evidence type="ECO:0000313" key="7">
    <source>
        <dbReference type="Proteomes" id="UP000183090"/>
    </source>
</evidence>
<dbReference type="Gene3D" id="3.40.50.10440">
    <property type="entry name" value="Dihydroxyacetone kinase, domain 1"/>
    <property type="match status" value="1"/>
</dbReference>
<dbReference type="FunFam" id="3.40.50.10440:FF:000001">
    <property type="entry name" value="Dihydroxyacetone kinase, DhaK subunit"/>
    <property type="match status" value="1"/>
</dbReference>
<accession>A0AA94HBI6</accession>
<dbReference type="Proteomes" id="UP000183090">
    <property type="component" value="Unassembled WGS sequence"/>
</dbReference>
<evidence type="ECO:0000256" key="4">
    <source>
        <dbReference type="ARBA" id="ARBA00022840"/>
    </source>
</evidence>
<dbReference type="PANTHER" id="PTHR28629:SF4">
    <property type="entry name" value="TRIOKINASE_FMN CYCLASE"/>
    <property type="match status" value="1"/>
</dbReference>
<feature type="domain" description="DhaK" evidence="5">
    <location>
        <begin position="14"/>
        <end position="338"/>
    </location>
</feature>
<dbReference type="SUPFAM" id="SSF82549">
    <property type="entry name" value="DAK1/DegV-like"/>
    <property type="match status" value="1"/>
</dbReference>
<keyword evidence="2" id="KW-0547">Nucleotide-binding</keyword>
<evidence type="ECO:0000256" key="3">
    <source>
        <dbReference type="ARBA" id="ARBA00022777"/>
    </source>
</evidence>
<dbReference type="PANTHER" id="PTHR28629">
    <property type="entry name" value="TRIOKINASE/FMN CYCLASE"/>
    <property type="match status" value="1"/>
</dbReference>
<organism evidence="6 7">
    <name type="scientific">Salinicoccus halodurans</name>
    <dbReference type="NCBI Taxonomy" id="407035"/>
    <lineage>
        <taxon>Bacteria</taxon>
        <taxon>Bacillati</taxon>
        <taxon>Bacillota</taxon>
        <taxon>Bacilli</taxon>
        <taxon>Bacillales</taxon>
        <taxon>Staphylococcaceae</taxon>
        <taxon>Salinicoccus</taxon>
    </lineage>
</organism>
<reference evidence="6 7" key="1">
    <citation type="submission" date="2016-10" db="EMBL/GenBank/DDBJ databases">
        <authorList>
            <person name="Varghese N."/>
            <person name="Submissions S."/>
        </authorList>
    </citation>
    <scope>NUCLEOTIDE SEQUENCE [LARGE SCALE GENOMIC DNA]</scope>
    <source>
        <strain evidence="6 7">CGMCC 1.6501</strain>
    </source>
</reference>
<keyword evidence="4" id="KW-0067">ATP-binding</keyword>
<dbReference type="InterPro" id="IPR004006">
    <property type="entry name" value="DhaK_dom"/>
</dbReference>
<keyword evidence="1" id="KW-0808">Transferase</keyword>
<dbReference type="GO" id="GO:0005524">
    <property type="term" value="F:ATP binding"/>
    <property type="evidence" value="ECO:0007669"/>
    <property type="project" value="UniProtKB-KW"/>
</dbReference>
<comment type="caution">
    <text evidence="6">The sequence shown here is derived from an EMBL/GenBank/DDBJ whole genome shotgun (WGS) entry which is preliminary data.</text>
</comment>
<dbReference type="FunFam" id="3.30.1180.20:FF:000001">
    <property type="entry name" value="Dihydroxyacetone kinase 1"/>
    <property type="match status" value="1"/>
</dbReference>
<dbReference type="Pfam" id="PF02733">
    <property type="entry name" value="Dak1"/>
    <property type="match status" value="1"/>
</dbReference>
<evidence type="ECO:0000256" key="1">
    <source>
        <dbReference type="ARBA" id="ARBA00022679"/>
    </source>
</evidence>
<proteinExistence type="predicted"/>
<name>A0AA94HBI6_9STAP</name>
<dbReference type="Gene3D" id="3.30.1180.20">
    <property type="entry name" value="Dihydroxyacetone kinase, domain 2"/>
    <property type="match status" value="1"/>
</dbReference>
<keyword evidence="3 6" id="KW-0418">Kinase</keyword>
<evidence type="ECO:0000259" key="5">
    <source>
        <dbReference type="PROSITE" id="PS51481"/>
    </source>
</evidence>
<dbReference type="GO" id="GO:0004371">
    <property type="term" value="F:glycerone kinase activity"/>
    <property type="evidence" value="ECO:0007669"/>
    <property type="project" value="InterPro"/>
</dbReference>
<dbReference type="GO" id="GO:0005829">
    <property type="term" value="C:cytosol"/>
    <property type="evidence" value="ECO:0007669"/>
    <property type="project" value="TreeGrafter"/>
</dbReference>
<dbReference type="EMBL" id="FOTB01000001">
    <property type="protein sequence ID" value="SFK51614.1"/>
    <property type="molecule type" value="Genomic_DNA"/>
</dbReference>
<evidence type="ECO:0000313" key="6">
    <source>
        <dbReference type="EMBL" id="SFK51614.1"/>
    </source>
</evidence>
<evidence type="ECO:0000256" key="2">
    <source>
        <dbReference type="ARBA" id="ARBA00022741"/>
    </source>
</evidence>